<dbReference type="PANTHER" id="PTHR11069:SF23">
    <property type="entry name" value="LYSOSOMAL ACID GLUCOSYLCERAMIDASE"/>
    <property type="match status" value="1"/>
</dbReference>
<name>A0A9D9DIV5_9BACL</name>
<evidence type="ECO:0000256" key="4">
    <source>
        <dbReference type="RuleBase" id="RU361188"/>
    </source>
</evidence>
<proteinExistence type="inferred from homology"/>
<keyword evidence="3 4" id="KW-0378">Hydrolase</keyword>
<comment type="similarity">
    <text evidence="1 4">Belongs to the glycosyl hydrolase 30 family.</text>
</comment>
<reference evidence="7" key="2">
    <citation type="journal article" date="2021" name="PeerJ">
        <title>Extensive microbial diversity within the chicken gut microbiome revealed by metagenomics and culture.</title>
        <authorList>
            <person name="Gilroy R."/>
            <person name="Ravi A."/>
            <person name="Getino M."/>
            <person name="Pursley I."/>
            <person name="Horton D.L."/>
            <person name="Alikhan N.F."/>
            <person name="Baker D."/>
            <person name="Gharbi K."/>
            <person name="Hall N."/>
            <person name="Watson M."/>
            <person name="Adriaenssens E.M."/>
            <person name="Foster-Nyarko E."/>
            <person name="Jarju S."/>
            <person name="Secka A."/>
            <person name="Antonio M."/>
            <person name="Oren A."/>
            <person name="Chaudhuri R.R."/>
            <person name="La Ragione R."/>
            <person name="Hildebrand F."/>
            <person name="Pallen M.J."/>
        </authorList>
    </citation>
    <scope>NUCLEOTIDE SEQUENCE</scope>
    <source>
        <strain evidence="7">11159</strain>
    </source>
</reference>
<dbReference type="InterPro" id="IPR001139">
    <property type="entry name" value="Glyco_hydro_30"/>
</dbReference>
<feature type="domain" description="Glycosyl hydrolase family 30 beta sandwich" evidence="6">
    <location>
        <begin position="374"/>
        <end position="433"/>
    </location>
</feature>
<dbReference type="GO" id="GO:0004348">
    <property type="term" value="F:glucosylceramidase activity"/>
    <property type="evidence" value="ECO:0007669"/>
    <property type="project" value="InterPro"/>
</dbReference>
<evidence type="ECO:0000313" key="7">
    <source>
        <dbReference type="EMBL" id="MBO8427560.1"/>
    </source>
</evidence>
<evidence type="ECO:0000313" key="8">
    <source>
        <dbReference type="Proteomes" id="UP000823613"/>
    </source>
</evidence>
<evidence type="ECO:0000259" key="6">
    <source>
        <dbReference type="Pfam" id="PF17189"/>
    </source>
</evidence>
<sequence>MKIFGSSFNNYFYNVDYKITLDKEDILIKDNETYQTLIGFGGAFTDSSGYLFDKLSLENKKKFIDLYYGKDGLNYTMMRLTIGSCDFSVSDYDYFTKFDGSDFSLRHDEAYIIPFVKNVKSIVPSLLVYASIWSAPAFYKTNNDKCHGGKLKEDCYSLEAKYFTNYILAMSKEDIEIEGISMQNEPMATQSWESCLFTPKEEVRLLKETHKSFKENNIKTKLYLWDHNRDEVFNRATEYFLDEEARNIASGLFYHWYDGNCSANLTKVHNQYPEKELIFSEGCIELLSLNKDDPSKALNTMANALRYARNYILDSNNFSNGFIDWNMLLNQNGGPNHVGNYCEAPILYNEKTKELMIMPSYYVIKHFSKFIHRGAKRIGFINNTYLLLTSFINLDGEIIVVISNESKENRRVNIKIKNETFNFNINSESVATIVY</sequence>
<accession>A0A9D9DIV5</accession>
<comment type="caution">
    <text evidence="7">The sequence shown here is derived from an EMBL/GenBank/DDBJ whole genome shotgun (WGS) entry which is preliminary data.</text>
</comment>
<gene>
    <name evidence="7" type="ORF">IAC58_03295</name>
</gene>
<dbReference type="AlphaFoldDB" id="A0A9D9DIV5"/>
<dbReference type="InterPro" id="IPR033453">
    <property type="entry name" value="Glyco_hydro_30_TIM-barrel"/>
</dbReference>
<dbReference type="Pfam" id="PF17189">
    <property type="entry name" value="Glyco_hydro_30C"/>
    <property type="match status" value="1"/>
</dbReference>
<evidence type="ECO:0000259" key="5">
    <source>
        <dbReference type="Pfam" id="PF02055"/>
    </source>
</evidence>
<reference evidence="7" key="1">
    <citation type="submission" date="2020-10" db="EMBL/GenBank/DDBJ databases">
        <authorList>
            <person name="Gilroy R."/>
        </authorList>
    </citation>
    <scope>NUCLEOTIDE SEQUENCE</scope>
    <source>
        <strain evidence="7">11159</strain>
    </source>
</reference>
<dbReference type="Gene3D" id="3.20.20.80">
    <property type="entry name" value="Glycosidases"/>
    <property type="match status" value="1"/>
</dbReference>
<dbReference type="Gene3D" id="2.60.40.1180">
    <property type="entry name" value="Golgi alpha-mannosidase II"/>
    <property type="match status" value="1"/>
</dbReference>
<evidence type="ECO:0000256" key="3">
    <source>
        <dbReference type="ARBA" id="ARBA00022801"/>
    </source>
</evidence>
<dbReference type="GO" id="GO:0006680">
    <property type="term" value="P:glucosylceramide catabolic process"/>
    <property type="evidence" value="ECO:0007669"/>
    <property type="project" value="TreeGrafter"/>
</dbReference>
<dbReference type="InterPro" id="IPR033452">
    <property type="entry name" value="GH30_C"/>
</dbReference>
<dbReference type="GO" id="GO:0016020">
    <property type="term" value="C:membrane"/>
    <property type="evidence" value="ECO:0007669"/>
    <property type="project" value="GOC"/>
</dbReference>
<organism evidence="7 8">
    <name type="scientific">Candidatus Onthovivens merdipullorum</name>
    <dbReference type="NCBI Taxonomy" id="2840889"/>
    <lineage>
        <taxon>Bacteria</taxon>
        <taxon>Bacillati</taxon>
        <taxon>Bacillota</taxon>
        <taxon>Bacilli</taxon>
        <taxon>Bacillales</taxon>
        <taxon>Candidatus Onthovivens</taxon>
    </lineage>
</organism>
<dbReference type="Pfam" id="PF02055">
    <property type="entry name" value="Glyco_hydro_30"/>
    <property type="match status" value="1"/>
</dbReference>
<dbReference type="InterPro" id="IPR013780">
    <property type="entry name" value="Glyco_hydro_b"/>
</dbReference>
<dbReference type="SUPFAM" id="SSF51445">
    <property type="entry name" value="(Trans)glycosidases"/>
    <property type="match status" value="1"/>
</dbReference>
<dbReference type="InterPro" id="IPR017853">
    <property type="entry name" value="GH"/>
</dbReference>
<dbReference type="Proteomes" id="UP000823613">
    <property type="component" value="Unassembled WGS sequence"/>
</dbReference>
<evidence type="ECO:0000256" key="2">
    <source>
        <dbReference type="ARBA" id="ARBA00022729"/>
    </source>
</evidence>
<evidence type="ECO:0000256" key="1">
    <source>
        <dbReference type="ARBA" id="ARBA00005382"/>
    </source>
</evidence>
<protein>
    <submittedName>
        <fullName evidence="7">Glucosylceramidase</fullName>
    </submittedName>
</protein>
<dbReference type="PANTHER" id="PTHR11069">
    <property type="entry name" value="GLUCOSYLCERAMIDASE"/>
    <property type="match status" value="1"/>
</dbReference>
<keyword evidence="4" id="KW-0326">Glycosidase</keyword>
<dbReference type="PRINTS" id="PR00843">
    <property type="entry name" value="GLHYDRLASE30"/>
</dbReference>
<dbReference type="EMBL" id="JADIMY010000068">
    <property type="protein sequence ID" value="MBO8427560.1"/>
    <property type="molecule type" value="Genomic_DNA"/>
</dbReference>
<feature type="domain" description="Glycosyl hydrolase family 30 TIM-barrel" evidence="5">
    <location>
        <begin position="39"/>
        <end position="371"/>
    </location>
</feature>
<keyword evidence="2" id="KW-0732">Signal</keyword>